<evidence type="ECO:0000313" key="2">
    <source>
        <dbReference type="EMBL" id="PUZ28401.1"/>
    </source>
</evidence>
<evidence type="ECO:0000313" key="3">
    <source>
        <dbReference type="Proteomes" id="UP000244450"/>
    </source>
</evidence>
<keyword evidence="3" id="KW-1185">Reference proteome</keyword>
<accession>A0A2T7BLA5</accession>
<proteinExistence type="predicted"/>
<gene>
    <name evidence="2" type="ORF">DCC81_02645</name>
</gene>
<feature type="compositionally biased region" description="Acidic residues" evidence="1">
    <location>
        <begin position="104"/>
        <end position="128"/>
    </location>
</feature>
<evidence type="ECO:0000256" key="1">
    <source>
        <dbReference type="SAM" id="MobiDB-lite"/>
    </source>
</evidence>
<dbReference type="Proteomes" id="UP000244450">
    <property type="component" value="Unassembled WGS sequence"/>
</dbReference>
<feature type="compositionally biased region" description="Basic and acidic residues" evidence="1">
    <location>
        <begin position="43"/>
        <end position="70"/>
    </location>
</feature>
<feature type="region of interest" description="Disordered" evidence="1">
    <location>
        <begin position="1"/>
        <end position="183"/>
    </location>
</feature>
<dbReference type="OrthoDB" id="680877at2"/>
<feature type="compositionally biased region" description="Basic and acidic residues" evidence="1">
    <location>
        <begin position="129"/>
        <end position="138"/>
    </location>
</feature>
<dbReference type="AlphaFoldDB" id="A0A2T7BLA5"/>
<reference evidence="2 3" key="1">
    <citation type="submission" date="2018-04" db="EMBL/GenBank/DDBJ databases">
        <title>Chitinophaga fuyangensis sp. nov., isolated from soil in a chemical factory.</title>
        <authorList>
            <person name="Chen K."/>
        </authorList>
    </citation>
    <scope>NUCLEOTIDE SEQUENCE [LARGE SCALE GENOMIC DNA]</scope>
    <source>
        <strain evidence="2 3">LY-1</strain>
    </source>
</reference>
<dbReference type="EMBL" id="QCYK01000001">
    <property type="protein sequence ID" value="PUZ28401.1"/>
    <property type="molecule type" value="Genomic_DNA"/>
</dbReference>
<feature type="compositionally biased region" description="Acidic residues" evidence="1">
    <location>
        <begin position="174"/>
        <end position="183"/>
    </location>
</feature>
<comment type="caution">
    <text evidence="2">The sequence shown here is derived from an EMBL/GenBank/DDBJ whole genome shotgun (WGS) entry which is preliminary data.</text>
</comment>
<feature type="compositionally biased region" description="Acidic residues" evidence="1">
    <location>
        <begin position="142"/>
        <end position="161"/>
    </location>
</feature>
<protein>
    <submittedName>
        <fullName evidence="2">Uncharacterized protein</fullName>
    </submittedName>
</protein>
<organism evidence="2 3">
    <name type="scientific">Chitinophaga parva</name>
    <dbReference type="NCBI Taxonomy" id="2169414"/>
    <lineage>
        <taxon>Bacteria</taxon>
        <taxon>Pseudomonadati</taxon>
        <taxon>Bacteroidota</taxon>
        <taxon>Chitinophagia</taxon>
        <taxon>Chitinophagales</taxon>
        <taxon>Chitinophagaceae</taxon>
        <taxon>Chitinophaga</taxon>
    </lineage>
</organism>
<dbReference type="RefSeq" id="WP_108685040.1">
    <property type="nucleotide sequence ID" value="NZ_QCYK01000001.1"/>
</dbReference>
<feature type="compositionally biased region" description="Basic and acidic residues" evidence="1">
    <location>
        <begin position="1"/>
        <end position="18"/>
    </location>
</feature>
<sequence>MSQSGDNKKKATDKKSDDEQFPLYPHYPAGEDVYSKNNPGKQVDADVDKITRKTHITDDDLQARNKKEADSAPVEGEDLGLIPGNDADVTEDDLLGLEAIDREMNDEDELDEASLDDINEADDVDAQELDWRNDKTGSDLDIPGEDLDDEGEDIGAEDEENNGYSIGGDRQDSLEEDREDDGN</sequence>
<name>A0A2T7BLA5_9BACT</name>